<dbReference type="CDD" id="cd02440">
    <property type="entry name" value="AdoMet_MTases"/>
    <property type="match status" value="1"/>
</dbReference>
<comment type="caution">
    <text evidence="3">The sequence shown here is derived from an EMBL/GenBank/DDBJ whole genome shotgun (WGS) entry which is preliminary data.</text>
</comment>
<dbReference type="GO" id="GO:0016740">
    <property type="term" value="F:transferase activity"/>
    <property type="evidence" value="ECO:0007669"/>
    <property type="project" value="UniProtKB-KW"/>
</dbReference>
<dbReference type="Pfam" id="PF13649">
    <property type="entry name" value="Methyltransf_25"/>
    <property type="match status" value="1"/>
</dbReference>
<accession>A0A1F6CCW2</accession>
<evidence type="ECO:0000313" key="4">
    <source>
        <dbReference type="Proteomes" id="UP000178606"/>
    </source>
</evidence>
<evidence type="ECO:0000259" key="2">
    <source>
        <dbReference type="Pfam" id="PF13649"/>
    </source>
</evidence>
<protein>
    <recommendedName>
        <fullName evidence="2">Methyltransferase domain-containing protein</fullName>
    </recommendedName>
</protein>
<reference evidence="3 4" key="1">
    <citation type="journal article" date="2016" name="Nat. Commun.">
        <title>Thousands of microbial genomes shed light on interconnected biogeochemical processes in an aquifer system.</title>
        <authorList>
            <person name="Anantharaman K."/>
            <person name="Brown C.T."/>
            <person name="Hug L.A."/>
            <person name="Sharon I."/>
            <person name="Castelle C.J."/>
            <person name="Probst A.J."/>
            <person name="Thomas B.C."/>
            <person name="Singh A."/>
            <person name="Wilkins M.J."/>
            <person name="Karaoz U."/>
            <person name="Brodie E.L."/>
            <person name="Williams K.H."/>
            <person name="Hubbard S.S."/>
            <person name="Banfield J.F."/>
        </authorList>
    </citation>
    <scope>NUCLEOTIDE SEQUENCE [LARGE SCALE GENOMIC DNA]</scope>
    <source>
        <strain evidence="4">RIFCSPLOWO2_12_FULL_64_10</strain>
    </source>
</reference>
<feature type="domain" description="Methyltransferase" evidence="2">
    <location>
        <begin position="44"/>
        <end position="138"/>
    </location>
</feature>
<dbReference type="AlphaFoldDB" id="A0A1F6CCW2"/>
<sequence length="254" mass="29935">MARGVYSVPLYYEIAFSFVDAKKQINLFEKFIRKFSKIPVRRMLDIGCGPSLQLREAARRGYEAVGLDASPQMLKHLKARAQEEGVRIDTAQADLTGFRLRQKVDFACIMMGTISYVRSNREFLSHLNSVAASLRRGGLYLIEEFRLDWGGKRFFTPSIWTMKRDGIRVKTTYDYQLKDTLKQTVVDFFRLDVDDHGRRRVFEDRTTTKLIFPQELLTLIERNGKFEFLGWFERHRMRRLTRANMDNITLLRRK</sequence>
<evidence type="ECO:0000256" key="1">
    <source>
        <dbReference type="ARBA" id="ARBA00022679"/>
    </source>
</evidence>
<dbReference type="PANTHER" id="PTHR43861">
    <property type="entry name" value="TRANS-ACONITATE 2-METHYLTRANSFERASE-RELATED"/>
    <property type="match status" value="1"/>
</dbReference>
<dbReference type="PANTHER" id="PTHR43861:SF3">
    <property type="entry name" value="PUTATIVE (AFU_ORTHOLOGUE AFUA_2G14390)-RELATED"/>
    <property type="match status" value="1"/>
</dbReference>
<gene>
    <name evidence="3" type="ORF">A3F84_14005</name>
</gene>
<dbReference type="Gene3D" id="3.40.50.150">
    <property type="entry name" value="Vaccinia Virus protein VP39"/>
    <property type="match status" value="1"/>
</dbReference>
<organism evidence="3 4">
    <name type="scientific">Handelsmanbacteria sp. (strain RIFCSPLOWO2_12_FULL_64_10)</name>
    <dbReference type="NCBI Taxonomy" id="1817868"/>
    <lineage>
        <taxon>Bacteria</taxon>
        <taxon>Candidatus Handelsmaniibacteriota</taxon>
    </lineage>
</organism>
<name>A0A1F6CCW2_HANXR</name>
<dbReference type="EMBL" id="MFKF01000275">
    <property type="protein sequence ID" value="OGG47085.1"/>
    <property type="molecule type" value="Genomic_DNA"/>
</dbReference>
<dbReference type="InterPro" id="IPR029063">
    <property type="entry name" value="SAM-dependent_MTases_sf"/>
</dbReference>
<dbReference type="SUPFAM" id="SSF53335">
    <property type="entry name" value="S-adenosyl-L-methionine-dependent methyltransferases"/>
    <property type="match status" value="1"/>
</dbReference>
<dbReference type="Proteomes" id="UP000178606">
    <property type="component" value="Unassembled WGS sequence"/>
</dbReference>
<keyword evidence="1" id="KW-0808">Transferase</keyword>
<evidence type="ECO:0000313" key="3">
    <source>
        <dbReference type="EMBL" id="OGG47085.1"/>
    </source>
</evidence>
<dbReference type="InterPro" id="IPR041698">
    <property type="entry name" value="Methyltransf_25"/>
</dbReference>
<proteinExistence type="predicted"/>
<dbReference type="Gene3D" id="2.20.25.110">
    <property type="entry name" value="S-adenosyl-L-methionine-dependent methyltransferases"/>
    <property type="match status" value="1"/>
</dbReference>